<proteinExistence type="predicted"/>
<keyword evidence="2" id="KW-1185">Reference proteome</keyword>
<sequence length="40" mass="4874">MKVYVLYPKMEEKSIFQPVLYREMGDETPEKPQKMRVLKL</sequence>
<evidence type="ECO:0000313" key="2">
    <source>
        <dbReference type="Proteomes" id="UP000034076"/>
    </source>
</evidence>
<evidence type="ECO:0000313" key="1">
    <source>
        <dbReference type="EMBL" id="KKI51020.1"/>
    </source>
</evidence>
<name>A0A0M2NLB0_9FIRM</name>
<dbReference type="AlphaFoldDB" id="A0A0M2NLB0"/>
<dbReference type="Proteomes" id="UP000034076">
    <property type="component" value="Unassembled WGS sequence"/>
</dbReference>
<reference evidence="1 2" key="1">
    <citation type="submission" date="2015-04" db="EMBL/GenBank/DDBJ databases">
        <title>Draft genome sequence of bacteremic isolate Catabacter hongkongensis type strain HKU16T.</title>
        <authorList>
            <person name="Lau S.K."/>
            <person name="Teng J.L."/>
            <person name="Huang Y."/>
            <person name="Curreem S.O."/>
            <person name="Tsui S.K."/>
            <person name="Woo P.C."/>
        </authorList>
    </citation>
    <scope>NUCLEOTIDE SEQUENCE [LARGE SCALE GENOMIC DNA]</scope>
    <source>
        <strain evidence="1 2">HKU16</strain>
    </source>
</reference>
<organism evidence="1 2">
    <name type="scientific">Christensenella hongkongensis</name>
    <dbReference type="NCBI Taxonomy" id="270498"/>
    <lineage>
        <taxon>Bacteria</taxon>
        <taxon>Bacillati</taxon>
        <taxon>Bacillota</taxon>
        <taxon>Clostridia</taxon>
        <taxon>Christensenellales</taxon>
        <taxon>Christensenellaceae</taxon>
        <taxon>Christensenella</taxon>
    </lineage>
</organism>
<dbReference type="STRING" id="270498.CHK_1407"/>
<gene>
    <name evidence="1" type="ORF">CHK_1407</name>
</gene>
<dbReference type="EMBL" id="LAYJ01000088">
    <property type="protein sequence ID" value="KKI51020.1"/>
    <property type="molecule type" value="Genomic_DNA"/>
</dbReference>
<comment type="caution">
    <text evidence="1">The sequence shown here is derived from an EMBL/GenBank/DDBJ whole genome shotgun (WGS) entry which is preliminary data.</text>
</comment>
<protein>
    <submittedName>
        <fullName evidence="1">Uncharacterized protein</fullName>
    </submittedName>
</protein>
<accession>A0A0M2NLB0</accession>